<evidence type="ECO:0000256" key="1">
    <source>
        <dbReference type="SAM" id="Phobius"/>
    </source>
</evidence>
<proteinExistence type="predicted"/>
<feature type="transmembrane region" description="Helical" evidence="1">
    <location>
        <begin position="21"/>
        <end position="38"/>
    </location>
</feature>
<evidence type="ECO:0000313" key="2">
    <source>
        <dbReference type="EMBL" id="POG76822.1"/>
    </source>
</evidence>
<organism evidence="2 3">
    <name type="scientific">Rhizophagus irregularis (strain DAOM 181602 / DAOM 197198 / MUCL 43194)</name>
    <name type="common">Arbuscular mycorrhizal fungus</name>
    <name type="synonym">Glomus intraradices</name>
    <dbReference type="NCBI Taxonomy" id="747089"/>
    <lineage>
        <taxon>Eukaryota</taxon>
        <taxon>Fungi</taxon>
        <taxon>Fungi incertae sedis</taxon>
        <taxon>Mucoromycota</taxon>
        <taxon>Glomeromycotina</taxon>
        <taxon>Glomeromycetes</taxon>
        <taxon>Glomerales</taxon>
        <taxon>Glomeraceae</taxon>
        <taxon>Rhizophagus</taxon>
    </lineage>
</organism>
<reference evidence="2 3" key="1">
    <citation type="journal article" date="2013" name="Proc. Natl. Acad. Sci. U.S.A.">
        <title>Genome of an arbuscular mycorrhizal fungus provides insight into the oldest plant symbiosis.</title>
        <authorList>
            <person name="Tisserant E."/>
            <person name="Malbreil M."/>
            <person name="Kuo A."/>
            <person name="Kohler A."/>
            <person name="Symeonidi A."/>
            <person name="Balestrini R."/>
            <person name="Charron P."/>
            <person name="Duensing N."/>
            <person name="Frei Dit Frey N."/>
            <person name="Gianinazzi-Pearson V."/>
            <person name="Gilbert L.B."/>
            <person name="Handa Y."/>
            <person name="Herr J.R."/>
            <person name="Hijri M."/>
            <person name="Koul R."/>
            <person name="Kawaguchi M."/>
            <person name="Krajinski F."/>
            <person name="Lammers P.J."/>
            <person name="Masclaux F.G."/>
            <person name="Murat C."/>
            <person name="Morin E."/>
            <person name="Ndikumana S."/>
            <person name="Pagni M."/>
            <person name="Petitpierre D."/>
            <person name="Requena N."/>
            <person name="Rosikiewicz P."/>
            <person name="Riley R."/>
            <person name="Saito K."/>
            <person name="San Clemente H."/>
            <person name="Shapiro H."/>
            <person name="van Tuinen D."/>
            <person name="Becard G."/>
            <person name="Bonfante P."/>
            <person name="Paszkowski U."/>
            <person name="Shachar-Hill Y.Y."/>
            <person name="Tuskan G.A."/>
            <person name="Young P.W."/>
            <person name="Sanders I.R."/>
            <person name="Henrissat B."/>
            <person name="Rensing S.A."/>
            <person name="Grigoriev I.V."/>
            <person name="Corradi N."/>
            <person name="Roux C."/>
            <person name="Martin F."/>
        </authorList>
    </citation>
    <scope>NUCLEOTIDE SEQUENCE [LARGE SCALE GENOMIC DNA]</scope>
    <source>
        <strain evidence="2 3">DAOM 197198</strain>
    </source>
</reference>
<protein>
    <submittedName>
        <fullName evidence="2">Uncharacterized protein</fullName>
    </submittedName>
</protein>
<name>A0A2P4QGP8_RHIID</name>
<keyword evidence="1" id="KW-0812">Transmembrane</keyword>
<comment type="caution">
    <text evidence="2">The sequence shown here is derived from an EMBL/GenBank/DDBJ whole genome shotgun (WGS) entry which is preliminary data.</text>
</comment>
<accession>A0A2P4QGP8</accession>
<evidence type="ECO:0000313" key="3">
    <source>
        <dbReference type="Proteomes" id="UP000018888"/>
    </source>
</evidence>
<keyword evidence="1" id="KW-0472">Membrane</keyword>
<gene>
    <name evidence="2" type="ORF">GLOIN_2v1552720</name>
</gene>
<keyword evidence="3" id="KW-1185">Reference proteome</keyword>
<dbReference type="EMBL" id="AUPC02000046">
    <property type="protein sequence ID" value="POG76822.1"/>
    <property type="molecule type" value="Genomic_DNA"/>
</dbReference>
<keyword evidence="1" id="KW-1133">Transmembrane helix</keyword>
<dbReference type="AlphaFoldDB" id="A0A2P4QGP8"/>
<reference evidence="2 3" key="2">
    <citation type="journal article" date="2018" name="New Phytol.">
        <title>High intraspecific genome diversity in the model arbuscular mycorrhizal symbiont Rhizophagus irregularis.</title>
        <authorList>
            <person name="Chen E.C.H."/>
            <person name="Morin E."/>
            <person name="Beaudet D."/>
            <person name="Noel J."/>
            <person name="Yildirir G."/>
            <person name="Ndikumana S."/>
            <person name="Charron P."/>
            <person name="St-Onge C."/>
            <person name="Giorgi J."/>
            <person name="Kruger M."/>
            <person name="Marton T."/>
            <person name="Ropars J."/>
            <person name="Grigoriev I.V."/>
            <person name="Hainaut M."/>
            <person name="Henrissat B."/>
            <person name="Roux C."/>
            <person name="Martin F."/>
            <person name="Corradi N."/>
        </authorList>
    </citation>
    <scope>NUCLEOTIDE SEQUENCE [LARGE SCALE GENOMIC DNA]</scope>
    <source>
        <strain evidence="2 3">DAOM 197198</strain>
    </source>
</reference>
<sequence length="71" mass="8796">MIYVQVKKKSRFFFYVRLQKIFFLSFDVIELFGSWRSFSFRLNFYRQIKLYLFVIKLIFPSSLKSLNFFPA</sequence>
<feature type="transmembrane region" description="Helical" evidence="1">
    <location>
        <begin position="50"/>
        <end position="69"/>
    </location>
</feature>
<dbReference type="Proteomes" id="UP000018888">
    <property type="component" value="Unassembled WGS sequence"/>
</dbReference>